<evidence type="ECO:0000313" key="10">
    <source>
        <dbReference type="Proteomes" id="UP001301797"/>
    </source>
</evidence>
<feature type="domain" description="AMP-dependent synthetase/ligase" evidence="6">
    <location>
        <begin position="104"/>
        <end position="466"/>
    </location>
</feature>
<feature type="domain" description="AMP-binding enzyme C-terminal" evidence="8">
    <location>
        <begin position="529"/>
        <end position="607"/>
    </location>
</feature>
<comment type="similarity">
    <text evidence="1">Belongs to the ATP-dependent AMP-binding enzyme family.</text>
</comment>
<dbReference type="SUPFAM" id="SSF46955">
    <property type="entry name" value="Putative DNA-binding domain"/>
    <property type="match status" value="1"/>
</dbReference>
<name>A0AA97I4B3_9EURY</name>
<dbReference type="AlphaFoldDB" id="A0AA97I4B3"/>
<evidence type="ECO:0000313" key="9">
    <source>
        <dbReference type="EMBL" id="WOF16334.1"/>
    </source>
</evidence>
<evidence type="ECO:0000256" key="2">
    <source>
        <dbReference type="ARBA" id="ARBA00022598"/>
    </source>
</evidence>
<dbReference type="InterPro" id="IPR010093">
    <property type="entry name" value="SinI_DNA-bd"/>
</dbReference>
<dbReference type="SUPFAM" id="SSF56801">
    <property type="entry name" value="Acetyl-CoA synthetase-like"/>
    <property type="match status" value="1"/>
</dbReference>
<dbReference type="RefSeq" id="WP_317135746.1">
    <property type="nucleotide sequence ID" value="NZ_CP043875.1"/>
</dbReference>
<dbReference type="GO" id="GO:0004321">
    <property type="term" value="F:fatty-acyl-CoA synthase activity"/>
    <property type="evidence" value="ECO:0007669"/>
    <property type="project" value="TreeGrafter"/>
</dbReference>
<dbReference type="InterPro" id="IPR025110">
    <property type="entry name" value="AMP-bd_C"/>
</dbReference>
<dbReference type="EMBL" id="CP043875">
    <property type="protein sequence ID" value="WOF16334.1"/>
    <property type="molecule type" value="Genomic_DNA"/>
</dbReference>
<protein>
    <submittedName>
        <fullName evidence="9">AMP-binding protein</fullName>
    </submittedName>
</protein>
<dbReference type="Pfam" id="PF13193">
    <property type="entry name" value="AMP-binding_C"/>
    <property type="match status" value="1"/>
</dbReference>
<evidence type="ECO:0000259" key="8">
    <source>
        <dbReference type="Pfam" id="PF13193"/>
    </source>
</evidence>
<feature type="domain" description="Helix-turn-helix" evidence="7">
    <location>
        <begin position="8"/>
        <end position="52"/>
    </location>
</feature>
<dbReference type="GO" id="GO:0003677">
    <property type="term" value="F:DNA binding"/>
    <property type="evidence" value="ECO:0007669"/>
    <property type="project" value="InterPro"/>
</dbReference>
<dbReference type="InterPro" id="IPR009061">
    <property type="entry name" value="DNA-bd_dom_put_sf"/>
</dbReference>
<keyword evidence="5" id="KW-0472">Membrane</keyword>
<dbReference type="InterPro" id="IPR042099">
    <property type="entry name" value="ANL_N_sf"/>
</dbReference>
<proteinExistence type="inferred from homology"/>
<evidence type="ECO:0000256" key="5">
    <source>
        <dbReference type="SAM" id="Phobius"/>
    </source>
</evidence>
<dbReference type="GO" id="GO:0006633">
    <property type="term" value="P:fatty acid biosynthetic process"/>
    <property type="evidence" value="ECO:0007669"/>
    <property type="project" value="TreeGrafter"/>
</dbReference>
<dbReference type="Pfam" id="PF12728">
    <property type="entry name" value="HTH_17"/>
    <property type="match status" value="1"/>
</dbReference>
<keyword evidence="5" id="KW-1133">Transmembrane helix</keyword>
<gene>
    <name evidence="9" type="ORF">F1737_06195</name>
</gene>
<organism evidence="9 10">
    <name type="scientific">Methanochimaera problematica</name>
    <dbReference type="NCBI Taxonomy" id="2609417"/>
    <lineage>
        <taxon>Archaea</taxon>
        <taxon>Methanobacteriati</taxon>
        <taxon>Methanobacteriota</taxon>
        <taxon>Stenosarchaea group</taxon>
        <taxon>Methanomicrobia</taxon>
        <taxon>Methanomicrobiales</taxon>
        <taxon>Methanomicrobiaceae</taxon>
        <taxon>Methanochimaera</taxon>
    </lineage>
</organism>
<reference evidence="9 10" key="1">
    <citation type="submission" date="2019-09" db="EMBL/GenBank/DDBJ databases">
        <title>The complete genome of Methanoplanus sp. FWC-SCC4.</title>
        <authorList>
            <person name="Chen S.-C."/>
            <person name="Zhou Y.-Z."/>
            <person name="Lai M.-C."/>
        </authorList>
    </citation>
    <scope>NUCLEOTIDE SEQUENCE [LARGE SCALE GENOMIC DNA]</scope>
    <source>
        <strain evidence="9 10">FWC-SCC4</strain>
    </source>
</reference>
<dbReference type="Proteomes" id="UP001301797">
    <property type="component" value="Chromosome"/>
</dbReference>
<keyword evidence="5" id="KW-0812">Transmembrane</keyword>
<dbReference type="NCBIfam" id="TIGR01764">
    <property type="entry name" value="excise"/>
    <property type="match status" value="1"/>
</dbReference>
<evidence type="ECO:0000256" key="3">
    <source>
        <dbReference type="ARBA" id="ARBA00022741"/>
    </source>
</evidence>
<keyword evidence="10" id="KW-1185">Reference proteome</keyword>
<dbReference type="GO" id="GO:0006637">
    <property type="term" value="P:acyl-CoA metabolic process"/>
    <property type="evidence" value="ECO:0007669"/>
    <property type="project" value="TreeGrafter"/>
</dbReference>
<evidence type="ECO:0000259" key="6">
    <source>
        <dbReference type="Pfam" id="PF00501"/>
    </source>
</evidence>
<dbReference type="InterPro" id="IPR041657">
    <property type="entry name" value="HTH_17"/>
</dbReference>
<dbReference type="GO" id="GO:0016405">
    <property type="term" value="F:CoA-ligase activity"/>
    <property type="evidence" value="ECO:0007669"/>
    <property type="project" value="UniProtKB-ARBA"/>
</dbReference>
<dbReference type="GO" id="GO:0005524">
    <property type="term" value="F:ATP binding"/>
    <property type="evidence" value="ECO:0007669"/>
    <property type="project" value="UniProtKB-KW"/>
</dbReference>
<dbReference type="GeneID" id="85229753"/>
<dbReference type="InterPro" id="IPR045851">
    <property type="entry name" value="AMP-bd_C_sf"/>
</dbReference>
<feature type="transmembrane region" description="Helical" evidence="5">
    <location>
        <begin position="165"/>
        <end position="186"/>
    </location>
</feature>
<dbReference type="InterPro" id="IPR020845">
    <property type="entry name" value="AMP-binding_CS"/>
</dbReference>
<dbReference type="Gene3D" id="3.40.50.12780">
    <property type="entry name" value="N-terminal domain of ligase-like"/>
    <property type="match status" value="1"/>
</dbReference>
<dbReference type="GO" id="GO:0015645">
    <property type="term" value="F:fatty acid ligase activity"/>
    <property type="evidence" value="ECO:0007669"/>
    <property type="project" value="TreeGrafter"/>
</dbReference>
<dbReference type="Pfam" id="PF00501">
    <property type="entry name" value="AMP-binding"/>
    <property type="match status" value="1"/>
</dbReference>
<dbReference type="FunFam" id="3.30.300.30:FF:000005">
    <property type="entry name" value="Acyl-coenzyme A synthetase ACSM5, mitochondrial"/>
    <property type="match status" value="1"/>
</dbReference>
<dbReference type="InterPro" id="IPR051087">
    <property type="entry name" value="Mitochondrial_ACSM"/>
</dbReference>
<keyword evidence="2" id="KW-0436">Ligase</keyword>
<sequence>MNSDKEHYYTPQEVAEALKVEQRTVHTWLREGQIKGVKVGRLWRIPESELKKAKKSDQAEPASKRIRHKESFEIPANMKDYDETFKKFKIEVPEYFNFGYDVIDKWAKTDRNKLAMIWTNQKGEEKKYSFRDLKNLSNQVANILLKYNINKGDRILIMLHRVPEWWIFVIGLIKLGAVVCPCPTLLTPKDLKYRINAGKFKMVITDIENAGKIDEICKECPTLRSRMVVDGELEGWASYPFELLYPAPVSHKSVSMPADSRTRSKDPMLIYFTSGTTGEPKMVLHNNAYPLGHIVTAQLWHDLTPNDVHFTSSDTGWAKCAWGKIFGQWIVGACQLIIDFRGRFEATKLLPFIEKYEVTSFCCPPTVYRMLILADLSKFDLSELRHCTSAGEPLNPEVIKIWEEGTGLTIHEGYGQSETCCAIASFTCIENKPGSMGKPSPGWNIELHDEDGKPVGNYEEGRIAISLNPRPVGLIVEYIDNEEANKESFQNGFYYTGDKAYRDDDGYHWFVGRNDDVIKSSGYRIGPFEVESALLEHPAVKESAVVGSPDRIRGMIVKAFIVLNDGFEPSESLISEIQKFVKNSTAPYKYPRAIEFVEELPKTISGKIKRKELRDQELKKFKGE</sequence>
<dbReference type="PANTHER" id="PTHR43605:SF10">
    <property type="entry name" value="ACYL-COA SYNTHETASE MEDIUM CHAIN FAMILY MEMBER 3"/>
    <property type="match status" value="1"/>
</dbReference>
<evidence type="ECO:0000256" key="4">
    <source>
        <dbReference type="ARBA" id="ARBA00022840"/>
    </source>
</evidence>
<evidence type="ECO:0000259" key="7">
    <source>
        <dbReference type="Pfam" id="PF12728"/>
    </source>
</evidence>
<dbReference type="InterPro" id="IPR000873">
    <property type="entry name" value="AMP-dep_synth/lig_dom"/>
</dbReference>
<evidence type="ECO:0000256" key="1">
    <source>
        <dbReference type="ARBA" id="ARBA00006432"/>
    </source>
</evidence>
<dbReference type="PROSITE" id="PS00455">
    <property type="entry name" value="AMP_BINDING"/>
    <property type="match status" value="1"/>
</dbReference>
<dbReference type="KEGG" id="mefw:F1737_06195"/>
<accession>A0AA97I4B3</accession>
<dbReference type="Gene3D" id="3.30.300.30">
    <property type="match status" value="1"/>
</dbReference>
<keyword evidence="3" id="KW-0547">Nucleotide-binding</keyword>
<keyword evidence="4" id="KW-0067">ATP-binding</keyword>
<dbReference type="PANTHER" id="PTHR43605">
    <property type="entry name" value="ACYL-COENZYME A SYNTHETASE"/>
    <property type="match status" value="1"/>
</dbReference>